<dbReference type="EMBL" id="GDID01001246">
    <property type="protein sequence ID" value="JAP95360.1"/>
    <property type="molecule type" value="Transcribed_RNA"/>
</dbReference>
<sequence length="84" mass="9633">MSIQMEVTNLQELDTLMQLAEKAHYEFLKLDQKQVDEIFFRASFAANSARIPLAKMAVEDTNIGLVEDKVIKNNYVCPKNNLRS</sequence>
<protein>
    <submittedName>
        <fullName evidence="1">Alcohol dehydrogenase E</fullName>
    </submittedName>
</protein>
<name>A0A146KEZ1_9EUKA</name>
<dbReference type="Gene3D" id="3.40.605.10">
    <property type="entry name" value="Aldehyde Dehydrogenase, Chain A, domain 1"/>
    <property type="match status" value="1"/>
</dbReference>
<evidence type="ECO:0000313" key="1">
    <source>
        <dbReference type="EMBL" id="JAP95360.1"/>
    </source>
</evidence>
<dbReference type="AlphaFoldDB" id="A0A146KEZ1"/>
<proteinExistence type="predicted"/>
<dbReference type="InterPro" id="IPR016161">
    <property type="entry name" value="Ald_DH/histidinol_DH"/>
</dbReference>
<dbReference type="GO" id="GO:0016491">
    <property type="term" value="F:oxidoreductase activity"/>
    <property type="evidence" value="ECO:0007669"/>
    <property type="project" value="InterPro"/>
</dbReference>
<reference evidence="1" key="1">
    <citation type="submission" date="2015-07" db="EMBL/GenBank/DDBJ databases">
        <title>Adaptation to a free-living lifestyle via gene acquisitions in the diplomonad Trepomonas sp. PC1.</title>
        <authorList>
            <person name="Xu F."/>
            <person name="Jerlstrom-Hultqvist J."/>
            <person name="Kolisko M."/>
            <person name="Simpson A.G.B."/>
            <person name="Roger A.J."/>
            <person name="Svard S.G."/>
            <person name="Andersson J.O."/>
        </authorList>
    </citation>
    <scope>NUCLEOTIDE SEQUENCE</scope>
    <source>
        <strain evidence="1">PC1</strain>
    </source>
</reference>
<organism evidence="1">
    <name type="scientific">Trepomonas sp. PC1</name>
    <dbReference type="NCBI Taxonomy" id="1076344"/>
    <lineage>
        <taxon>Eukaryota</taxon>
        <taxon>Metamonada</taxon>
        <taxon>Diplomonadida</taxon>
        <taxon>Hexamitidae</taxon>
        <taxon>Hexamitinae</taxon>
        <taxon>Trepomonas</taxon>
    </lineage>
</organism>
<accession>A0A146KEZ1</accession>
<dbReference type="SUPFAM" id="SSF53720">
    <property type="entry name" value="ALDH-like"/>
    <property type="match status" value="1"/>
</dbReference>
<dbReference type="InterPro" id="IPR016162">
    <property type="entry name" value="Ald_DH_N"/>
</dbReference>
<gene>
    <name evidence="1" type="ORF">TPC1_11677</name>
</gene>